<dbReference type="AlphaFoldDB" id="A0A8S9PDS1"/>
<evidence type="ECO:0000313" key="2">
    <source>
        <dbReference type="EMBL" id="KAF3513290.1"/>
    </source>
</evidence>
<protein>
    <recommendedName>
        <fullName evidence="1">Reverse transcriptase zinc-binding domain-containing protein</fullName>
    </recommendedName>
</protein>
<comment type="caution">
    <text evidence="2">The sequence shown here is derived from an EMBL/GenBank/DDBJ whole genome shotgun (WGS) entry which is preliminary data.</text>
</comment>
<dbReference type="Proteomes" id="UP000712600">
    <property type="component" value="Unassembled WGS sequence"/>
</dbReference>
<feature type="domain" description="Reverse transcriptase zinc-binding" evidence="1">
    <location>
        <begin position="213"/>
        <end position="244"/>
    </location>
</feature>
<name>A0A8S9PDS1_BRACR</name>
<dbReference type="InterPro" id="IPR026960">
    <property type="entry name" value="RVT-Znf"/>
</dbReference>
<sequence>MEVAMPSWNSITNYGYHQLATGEQFIFSAIYAFNTAAKMTHLWNNEEFIPSIRDSWKSSACLHHSRTALSDFHMKLKLLKPILRVINHSHYGDITNRTKQAFEKLCECQNRVLVYSSSENFAQVAEASDKWNTCFFHRSVQIRDARNSIRRLLTEQWEVLTTSVPGAQHGRDVVLWKVGDDDYQDNFSSAKTWEQICLRKEPVRWSKVVWMCSWGMIQGCMLCGEVDETRDHLFFACPYSFTVWHGFANNIIGSHTDPDWQLTLDYMEEL</sequence>
<reference evidence="2" key="1">
    <citation type="submission" date="2019-12" db="EMBL/GenBank/DDBJ databases">
        <title>Genome sequencing and annotation of Brassica cretica.</title>
        <authorList>
            <person name="Studholme D.J."/>
            <person name="Sarris P."/>
        </authorList>
    </citation>
    <scope>NUCLEOTIDE SEQUENCE</scope>
    <source>
        <strain evidence="2">PFS-109/04</strain>
        <tissue evidence="2">Leaf</tissue>
    </source>
</reference>
<evidence type="ECO:0000259" key="1">
    <source>
        <dbReference type="Pfam" id="PF13966"/>
    </source>
</evidence>
<evidence type="ECO:0000313" key="3">
    <source>
        <dbReference type="Proteomes" id="UP000712600"/>
    </source>
</evidence>
<proteinExistence type="predicted"/>
<gene>
    <name evidence="2" type="ORF">F2Q69_00006000</name>
</gene>
<dbReference type="Pfam" id="PF13966">
    <property type="entry name" value="zf-RVT"/>
    <property type="match status" value="1"/>
</dbReference>
<accession>A0A8S9PDS1</accession>
<organism evidence="2 3">
    <name type="scientific">Brassica cretica</name>
    <name type="common">Mustard</name>
    <dbReference type="NCBI Taxonomy" id="69181"/>
    <lineage>
        <taxon>Eukaryota</taxon>
        <taxon>Viridiplantae</taxon>
        <taxon>Streptophyta</taxon>
        <taxon>Embryophyta</taxon>
        <taxon>Tracheophyta</taxon>
        <taxon>Spermatophyta</taxon>
        <taxon>Magnoliopsida</taxon>
        <taxon>eudicotyledons</taxon>
        <taxon>Gunneridae</taxon>
        <taxon>Pentapetalae</taxon>
        <taxon>rosids</taxon>
        <taxon>malvids</taxon>
        <taxon>Brassicales</taxon>
        <taxon>Brassicaceae</taxon>
        <taxon>Brassiceae</taxon>
        <taxon>Brassica</taxon>
    </lineage>
</organism>
<dbReference type="EMBL" id="QGKX02001521">
    <property type="protein sequence ID" value="KAF3513290.1"/>
    <property type="molecule type" value="Genomic_DNA"/>
</dbReference>